<proteinExistence type="predicted"/>
<feature type="compositionally biased region" description="Acidic residues" evidence="1">
    <location>
        <begin position="482"/>
        <end position="495"/>
    </location>
</feature>
<gene>
    <name evidence="3" type="ORF">BDY21DRAFT_333407</name>
</gene>
<feature type="region of interest" description="Disordered" evidence="1">
    <location>
        <begin position="212"/>
        <end position="349"/>
    </location>
</feature>
<dbReference type="Proteomes" id="UP000799766">
    <property type="component" value="Unassembled WGS sequence"/>
</dbReference>
<accession>A0A6A6PA57</accession>
<feature type="compositionally biased region" description="Gly residues" evidence="1">
    <location>
        <begin position="327"/>
        <end position="337"/>
    </location>
</feature>
<feature type="compositionally biased region" description="Polar residues" evidence="1">
    <location>
        <begin position="276"/>
        <end position="292"/>
    </location>
</feature>
<dbReference type="InterPro" id="IPR039602">
    <property type="entry name" value="Rxt2"/>
</dbReference>
<evidence type="ECO:0000313" key="4">
    <source>
        <dbReference type="Proteomes" id="UP000799766"/>
    </source>
</evidence>
<evidence type="ECO:0000259" key="2">
    <source>
        <dbReference type="Pfam" id="PF08595"/>
    </source>
</evidence>
<feature type="domain" description="Transcriptional regulatory protein RXT2 N-terminal" evidence="2">
    <location>
        <begin position="36"/>
        <end position="175"/>
    </location>
</feature>
<evidence type="ECO:0000313" key="3">
    <source>
        <dbReference type="EMBL" id="KAF2460786.1"/>
    </source>
</evidence>
<evidence type="ECO:0000256" key="1">
    <source>
        <dbReference type="SAM" id="MobiDB-lite"/>
    </source>
</evidence>
<dbReference type="PANTHER" id="PTHR28232:SF1">
    <property type="entry name" value="TRANSCRIPTIONAL REGULATORY PROTEIN RXT2"/>
    <property type="match status" value="1"/>
</dbReference>
<organism evidence="3 4">
    <name type="scientific">Lineolata rhizophorae</name>
    <dbReference type="NCBI Taxonomy" id="578093"/>
    <lineage>
        <taxon>Eukaryota</taxon>
        <taxon>Fungi</taxon>
        <taxon>Dikarya</taxon>
        <taxon>Ascomycota</taxon>
        <taxon>Pezizomycotina</taxon>
        <taxon>Dothideomycetes</taxon>
        <taxon>Dothideomycetes incertae sedis</taxon>
        <taxon>Lineolatales</taxon>
        <taxon>Lineolataceae</taxon>
        <taxon>Lineolata</taxon>
    </lineage>
</organism>
<feature type="compositionally biased region" description="Polar residues" evidence="1">
    <location>
        <begin position="303"/>
        <end position="326"/>
    </location>
</feature>
<name>A0A6A6PA57_9PEZI</name>
<reference evidence="3" key="1">
    <citation type="journal article" date="2020" name="Stud. Mycol.">
        <title>101 Dothideomycetes genomes: a test case for predicting lifestyles and emergence of pathogens.</title>
        <authorList>
            <person name="Haridas S."/>
            <person name="Albert R."/>
            <person name="Binder M."/>
            <person name="Bloem J."/>
            <person name="Labutti K."/>
            <person name="Salamov A."/>
            <person name="Andreopoulos B."/>
            <person name="Baker S."/>
            <person name="Barry K."/>
            <person name="Bills G."/>
            <person name="Bluhm B."/>
            <person name="Cannon C."/>
            <person name="Castanera R."/>
            <person name="Culley D."/>
            <person name="Daum C."/>
            <person name="Ezra D."/>
            <person name="Gonzalez J."/>
            <person name="Henrissat B."/>
            <person name="Kuo A."/>
            <person name="Liang C."/>
            <person name="Lipzen A."/>
            <person name="Lutzoni F."/>
            <person name="Magnuson J."/>
            <person name="Mondo S."/>
            <person name="Nolan M."/>
            <person name="Ohm R."/>
            <person name="Pangilinan J."/>
            <person name="Park H.-J."/>
            <person name="Ramirez L."/>
            <person name="Alfaro M."/>
            <person name="Sun H."/>
            <person name="Tritt A."/>
            <person name="Yoshinaga Y."/>
            <person name="Zwiers L.-H."/>
            <person name="Turgeon B."/>
            <person name="Goodwin S."/>
            <person name="Spatafora J."/>
            <person name="Crous P."/>
            <person name="Grigoriev I."/>
        </authorList>
    </citation>
    <scope>NUCLEOTIDE SEQUENCE</scope>
    <source>
        <strain evidence="3">ATCC 16933</strain>
    </source>
</reference>
<protein>
    <submittedName>
        <fullName evidence="3">RXT2-like protein</fullName>
    </submittedName>
</protein>
<dbReference type="OrthoDB" id="441210at2759"/>
<dbReference type="AlphaFoldDB" id="A0A6A6PA57"/>
<dbReference type="GO" id="GO:0033698">
    <property type="term" value="C:Rpd3L complex"/>
    <property type="evidence" value="ECO:0007669"/>
    <property type="project" value="TreeGrafter"/>
</dbReference>
<feature type="region of interest" description="Disordered" evidence="1">
    <location>
        <begin position="481"/>
        <end position="543"/>
    </location>
</feature>
<keyword evidence="4" id="KW-1185">Reference proteome</keyword>
<dbReference type="GO" id="GO:0005829">
    <property type="term" value="C:cytosol"/>
    <property type="evidence" value="ECO:0007669"/>
    <property type="project" value="TreeGrafter"/>
</dbReference>
<feature type="compositionally biased region" description="Basic residues" evidence="1">
    <location>
        <begin position="531"/>
        <end position="543"/>
    </location>
</feature>
<dbReference type="EMBL" id="MU001672">
    <property type="protein sequence ID" value="KAF2460786.1"/>
    <property type="molecule type" value="Genomic_DNA"/>
</dbReference>
<dbReference type="Pfam" id="PF08595">
    <property type="entry name" value="RXT2_N"/>
    <property type="match status" value="1"/>
</dbReference>
<feature type="compositionally biased region" description="Low complexity" evidence="1">
    <location>
        <begin position="338"/>
        <end position="349"/>
    </location>
</feature>
<dbReference type="InterPro" id="IPR013904">
    <property type="entry name" value="RXT2_N"/>
</dbReference>
<feature type="region of interest" description="Disordered" evidence="1">
    <location>
        <begin position="19"/>
        <end position="45"/>
    </location>
</feature>
<dbReference type="PANTHER" id="PTHR28232">
    <property type="entry name" value="TRANSCRIPTIONAL REGULATORY PROTEIN RXT2"/>
    <property type="match status" value="1"/>
</dbReference>
<sequence length="543" mass="57393">MAAQQILFAETIMAMKKAMRRNTDASDSDESIDRPTNRGNKLKRKAKYVQEGRLDSMNGPPAFKKRIDYNGYNRYIVGVNPPRFDEDGDVVDDDDDDMNEDAGSFVEENPYAEIKLERLLAPLNHPSELSTHPTMSVPYYSSALPDLIRQANMNVRKGKEMLYDAKRLFMQFNGDPVWVPCGEMQTEYDDAILHGPPTPSDMKDEDTTFSAQFAWDGSDPDGTQAIQEGPGTAAGNKDGEPKTQLRTQGHAPQSADAPNGNTVNRPAATSAGGVTDSDTAIVNAQQNGTDASEGTGPHRMTTRLRSSAQNSRAGSTNGRNGNNVNHTGGGADAGAGAGSTSPTLTTASSTAEPAIHPFYLAPPHPFDPTPTFNAGAAMAAATSNPGATAAMGGGPALDPAVAAVTATGVVAGPVSGRSGPTPFNLPPAEAEETRRMLLLYVQKMGEAVRGAEAMLDLLLKADRMRNEVLRMCRAEEHVGECSDGEDWVDPEEWGLEEGKVQGGLVKGREEEEDGTGGGGGDGGGRGERSGKGRTRGRGRGGGD</sequence>